<keyword evidence="2" id="KW-1185">Reference proteome</keyword>
<dbReference type="EMBL" id="JBHMFI010000002">
    <property type="protein sequence ID" value="MFB9074311.1"/>
    <property type="molecule type" value="Genomic_DNA"/>
</dbReference>
<organism evidence="1 2">
    <name type="scientific">Citricoccus parietis</name>
    <dbReference type="NCBI Taxonomy" id="592307"/>
    <lineage>
        <taxon>Bacteria</taxon>
        <taxon>Bacillati</taxon>
        <taxon>Actinomycetota</taxon>
        <taxon>Actinomycetes</taxon>
        <taxon>Micrococcales</taxon>
        <taxon>Micrococcaceae</taxon>
        <taxon>Citricoccus</taxon>
    </lineage>
</organism>
<evidence type="ECO:0000313" key="2">
    <source>
        <dbReference type="Proteomes" id="UP001589575"/>
    </source>
</evidence>
<comment type="caution">
    <text evidence="1">The sequence shown here is derived from an EMBL/GenBank/DDBJ whole genome shotgun (WGS) entry which is preliminary data.</text>
</comment>
<name>A0ABV5G5T5_9MICC</name>
<evidence type="ECO:0000313" key="1">
    <source>
        <dbReference type="EMBL" id="MFB9074311.1"/>
    </source>
</evidence>
<gene>
    <name evidence="1" type="ORF">ACFFX0_25200</name>
</gene>
<dbReference type="Proteomes" id="UP001589575">
    <property type="component" value="Unassembled WGS sequence"/>
</dbReference>
<protein>
    <submittedName>
        <fullName evidence="1">Uncharacterized protein</fullName>
    </submittedName>
</protein>
<proteinExistence type="predicted"/>
<accession>A0ABV5G5T5</accession>
<reference evidence="1 2" key="1">
    <citation type="submission" date="2024-09" db="EMBL/GenBank/DDBJ databases">
        <authorList>
            <person name="Sun Q."/>
            <person name="Mori K."/>
        </authorList>
    </citation>
    <scope>NUCLEOTIDE SEQUENCE [LARGE SCALE GENOMIC DNA]</scope>
    <source>
        <strain evidence="1 2">CCM 7609</strain>
    </source>
</reference>
<sequence>MAGSEGRSQVSPDVCGRPFSCWRSLPHCLPRCRWRVTSHFSSTGVLSRAGPGLGFEPCLHIAPAVTDIATDLDESRPLSYIPPVGQGIHRAAQILCSRAGLV</sequence>